<dbReference type="GO" id="GO:0005634">
    <property type="term" value="C:nucleus"/>
    <property type="evidence" value="ECO:0007669"/>
    <property type="project" value="TreeGrafter"/>
</dbReference>
<reference evidence="2 3" key="1">
    <citation type="journal article" date="2023" name="IMA Fungus">
        <title>Comparative genomic study of the Penicillium genus elucidates a diverse pangenome and 15 lateral gene transfer events.</title>
        <authorList>
            <person name="Petersen C."/>
            <person name="Sorensen T."/>
            <person name="Nielsen M.R."/>
            <person name="Sondergaard T.E."/>
            <person name="Sorensen J.L."/>
            <person name="Fitzpatrick D.A."/>
            <person name="Frisvad J.C."/>
            <person name="Nielsen K.L."/>
        </authorList>
    </citation>
    <scope>NUCLEOTIDE SEQUENCE [LARGE SCALE GENOMIC DNA]</scope>
    <source>
        <strain evidence="2 3">IBT 35679</strain>
    </source>
</reference>
<accession>A0AAD6CR81</accession>
<proteinExistence type="predicted"/>
<dbReference type="InterPro" id="IPR000719">
    <property type="entry name" value="Prot_kinase_dom"/>
</dbReference>
<dbReference type="AlphaFoldDB" id="A0AAD6CR81"/>
<dbReference type="SUPFAM" id="SSF56112">
    <property type="entry name" value="Protein kinase-like (PK-like)"/>
    <property type="match status" value="1"/>
</dbReference>
<sequence>MNTLPPEMNDITTVPGEPDLGRFANGWLEEAEIEDMAEPWEKYHSNDNARVLYPICLGEILDGRYVVEHKLGFGGSIFGGWGENELRMQHEILQNVKDTTHIATFLTTFLLPTNHRDIPMASRMSAARQLLEALDNLHEAGIIHRDVNDRNCMWGMAPLNHLDRSAKYEALGRPLKQRIPGPDLWKKGELVTPVKIPEAFRTEDFYLSDFGIAKKVGDPTTQLGYPPEDFCSPERIHGKDPSFACDMWSYMVVFSVLYLGIPPFYNAFEDGVMGDIVRQLGPLPKEWRGLFLDFEDGEGFPESWYDQSQKPDTDWNIPAKIARLRPDADQIEQDHVHSVMSRVFSYRPEERPTAAELLKDPSFRAIMENYGC</sequence>
<dbReference type="EMBL" id="JAQIZZ010000007">
    <property type="protein sequence ID" value="KAJ5533559.1"/>
    <property type="molecule type" value="Genomic_DNA"/>
</dbReference>
<evidence type="ECO:0000259" key="1">
    <source>
        <dbReference type="PROSITE" id="PS50011"/>
    </source>
</evidence>
<dbReference type="GO" id="GO:0044773">
    <property type="term" value="P:mitotic DNA damage checkpoint signaling"/>
    <property type="evidence" value="ECO:0007669"/>
    <property type="project" value="TreeGrafter"/>
</dbReference>
<dbReference type="PANTHER" id="PTHR44167:SF24">
    <property type="entry name" value="SERINE_THREONINE-PROTEIN KINASE CHK2"/>
    <property type="match status" value="1"/>
</dbReference>
<evidence type="ECO:0000313" key="2">
    <source>
        <dbReference type="EMBL" id="KAJ5533559.1"/>
    </source>
</evidence>
<evidence type="ECO:0000313" key="3">
    <source>
        <dbReference type="Proteomes" id="UP001220324"/>
    </source>
</evidence>
<feature type="domain" description="Protein kinase" evidence="1">
    <location>
        <begin position="1"/>
        <end position="363"/>
    </location>
</feature>
<dbReference type="Pfam" id="PF00069">
    <property type="entry name" value="Pkinase"/>
    <property type="match status" value="1"/>
</dbReference>
<organism evidence="2 3">
    <name type="scientific">Penicillium frequentans</name>
    <dbReference type="NCBI Taxonomy" id="3151616"/>
    <lineage>
        <taxon>Eukaryota</taxon>
        <taxon>Fungi</taxon>
        <taxon>Dikarya</taxon>
        <taxon>Ascomycota</taxon>
        <taxon>Pezizomycotina</taxon>
        <taxon>Eurotiomycetes</taxon>
        <taxon>Eurotiomycetidae</taxon>
        <taxon>Eurotiales</taxon>
        <taxon>Aspergillaceae</taxon>
        <taxon>Penicillium</taxon>
    </lineage>
</organism>
<name>A0AAD6CR81_9EURO</name>
<dbReference type="GO" id="GO:0005524">
    <property type="term" value="F:ATP binding"/>
    <property type="evidence" value="ECO:0007669"/>
    <property type="project" value="InterPro"/>
</dbReference>
<dbReference type="PANTHER" id="PTHR44167">
    <property type="entry name" value="OVARIAN-SPECIFIC SERINE/THREONINE-PROTEIN KINASE LOK-RELATED"/>
    <property type="match status" value="1"/>
</dbReference>
<dbReference type="GO" id="GO:0004674">
    <property type="term" value="F:protein serine/threonine kinase activity"/>
    <property type="evidence" value="ECO:0007669"/>
    <property type="project" value="TreeGrafter"/>
</dbReference>
<protein>
    <recommendedName>
        <fullName evidence="1">Protein kinase domain-containing protein</fullName>
    </recommendedName>
</protein>
<gene>
    <name evidence="2" type="ORF">N7494_010111</name>
</gene>
<dbReference type="Gene3D" id="1.10.510.10">
    <property type="entry name" value="Transferase(Phosphotransferase) domain 1"/>
    <property type="match status" value="1"/>
</dbReference>
<dbReference type="SMART" id="SM00220">
    <property type="entry name" value="S_TKc"/>
    <property type="match status" value="1"/>
</dbReference>
<dbReference type="PROSITE" id="PS50011">
    <property type="entry name" value="PROTEIN_KINASE_DOM"/>
    <property type="match status" value="1"/>
</dbReference>
<keyword evidence="3" id="KW-1185">Reference proteome</keyword>
<dbReference type="Proteomes" id="UP001220324">
    <property type="component" value="Unassembled WGS sequence"/>
</dbReference>
<dbReference type="InterPro" id="IPR011009">
    <property type="entry name" value="Kinase-like_dom_sf"/>
</dbReference>
<comment type="caution">
    <text evidence="2">The sequence shown here is derived from an EMBL/GenBank/DDBJ whole genome shotgun (WGS) entry which is preliminary data.</text>
</comment>